<evidence type="ECO:0000313" key="3">
    <source>
        <dbReference type="Proteomes" id="UP000245708"/>
    </source>
</evidence>
<evidence type="ECO:0000313" key="2">
    <source>
        <dbReference type="EMBL" id="PWK62695.1"/>
    </source>
</evidence>
<sequence>MKTLIDGTRGVSLFLQLNMDRFLVPLLIVAALFLGGMIFSYTAEY</sequence>
<name>A0A316GNS0_9RHOB</name>
<reference evidence="2 3" key="1">
    <citation type="submission" date="2018-05" db="EMBL/GenBank/DDBJ databases">
        <title>Genomic Encyclopedia of Type Strains, Phase IV (KMG-IV): sequencing the most valuable type-strain genomes for metagenomic binning, comparative biology and taxonomic classification.</title>
        <authorList>
            <person name="Goeker M."/>
        </authorList>
    </citation>
    <scope>NUCLEOTIDE SEQUENCE [LARGE SCALE GENOMIC DNA]</scope>
    <source>
        <strain evidence="2 3">DSM 16097</strain>
    </source>
</reference>
<gene>
    <name evidence="2" type="ORF">C7455_101725</name>
</gene>
<dbReference type="EMBL" id="QGGW01000001">
    <property type="protein sequence ID" value="PWK62695.1"/>
    <property type="molecule type" value="Genomic_DNA"/>
</dbReference>
<comment type="caution">
    <text evidence="2">The sequence shown here is derived from an EMBL/GenBank/DDBJ whole genome shotgun (WGS) entry which is preliminary data.</text>
</comment>
<keyword evidence="1" id="KW-0812">Transmembrane</keyword>
<dbReference type="Proteomes" id="UP000245708">
    <property type="component" value="Unassembled WGS sequence"/>
</dbReference>
<proteinExistence type="predicted"/>
<keyword evidence="1" id="KW-1133">Transmembrane helix</keyword>
<dbReference type="RefSeq" id="WP_170118985.1">
    <property type="nucleotide sequence ID" value="NZ_QGGW01000001.1"/>
</dbReference>
<keyword evidence="3" id="KW-1185">Reference proteome</keyword>
<accession>A0A316GNS0</accession>
<keyword evidence="1" id="KW-0472">Membrane</keyword>
<feature type="transmembrane region" description="Helical" evidence="1">
    <location>
        <begin position="22"/>
        <end position="43"/>
    </location>
</feature>
<organism evidence="2 3">
    <name type="scientific">Roseicyclus mahoneyensis</name>
    <dbReference type="NCBI Taxonomy" id="164332"/>
    <lineage>
        <taxon>Bacteria</taxon>
        <taxon>Pseudomonadati</taxon>
        <taxon>Pseudomonadota</taxon>
        <taxon>Alphaproteobacteria</taxon>
        <taxon>Rhodobacterales</taxon>
        <taxon>Roseobacteraceae</taxon>
        <taxon>Roseicyclus</taxon>
    </lineage>
</organism>
<protein>
    <submittedName>
        <fullName evidence="2">Uncharacterized protein</fullName>
    </submittedName>
</protein>
<evidence type="ECO:0000256" key="1">
    <source>
        <dbReference type="SAM" id="Phobius"/>
    </source>
</evidence>
<dbReference type="AlphaFoldDB" id="A0A316GNS0"/>